<reference evidence="6 7" key="1">
    <citation type="submission" date="2017-12" db="EMBL/GenBank/DDBJ databases">
        <authorList>
            <person name="Hurst M.R.H."/>
        </authorList>
    </citation>
    <scope>NUCLEOTIDE SEQUENCE [LARGE SCALE GENOMIC DNA]</scope>
    <source>
        <strain evidence="6 7">SY-3-19</strain>
    </source>
</reference>
<protein>
    <recommendedName>
        <fullName evidence="5">Probable membrane transporter protein</fullName>
    </recommendedName>
</protein>
<feature type="transmembrane region" description="Helical" evidence="5">
    <location>
        <begin position="56"/>
        <end position="76"/>
    </location>
</feature>
<comment type="similarity">
    <text evidence="5">Belongs to the 4-toluene sulfonate uptake permease (TSUP) (TC 2.A.102) family.</text>
</comment>
<feature type="transmembrane region" description="Helical" evidence="5">
    <location>
        <begin position="153"/>
        <end position="179"/>
    </location>
</feature>
<evidence type="ECO:0000256" key="3">
    <source>
        <dbReference type="ARBA" id="ARBA00022989"/>
    </source>
</evidence>
<keyword evidence="3 5" id="KW-1133">Transmembrane helix</keyword>
<dbReference type="AlphaFoldDB" id="A0A2S7K0D0"/>
<evidence type="ECO:0000256" key="4">
    <source>
        <dbReference type="ARBA" id="ARBA00023136"/>
    </source>
</evidence>
<feature type="transmembrane region" description="Helical" evidence="5">
    <location>
        <begin position="12"/>
        <end position="44"/>
    </location>
</feature>
<evidence type="ECO:0000313" key="6">
    <source>
        <dbReference type="EMBL" id="PQA85960.1"/>
    </source>
</evidence>
<dbReference type="PANTHER" id="PTHR43483:SF3">
    <property type="entry name" value="MEMBRANE TRANSPORTER PROTEIN HI_0806-RELATED"/>
    <property type="match status" value="1"/>
</dbReference>
<keyword evidence="2 5" id="KW-0812">Transmembrane</keyword>
<dbReference type="PANTHER" id="PTHR43483">
    <property type="entry name" value="MEMBRANE TRANSPORTER PROTEIN HI_0806-RELATED"/>
    <property type="match status" value="1"/>
</dbReference>
<dbReference type="GO" id="GO:0005886">
    <property type="term" value="C:plasma membrane"/>
    <property type="evidence" value="ECO:0007669"/>
    <property type="project" value="UniProtKB-SubCell"/>
</dbReference>
<keyword evidence="5" id="KW-1003">Cell membrane</keyword>
<feature type="transmembrane region" description="Helical" evidence="5">
    <location>
        <begin position="222"/>
        <end position="241"/>
    </location>
</feature>
<evidence type="ECO:0000313" key="7">
    <source>
        <dbReference type="Proteomes" id="UP000239504"/>
    </source>
</evidence>
<dbReference type="Proteomes" id="UP000239504">
    <property type="component" value="Unassembled WGS sequence"/>
</dbReference>
<accession>A0A2S7K0D0</accession>
<keyword evidence="4 5" id="KW-0472">Membrane</keyword>
<dbReference type="Pfam" id="PF01925">
    <property type="entry name" value="TauE"/>
    <property type="match status" value="1"/>
</dbReference>
<evidence type="ECO:0000256" key="5">
    <source>
        <dbReference type="RuleBase" id="RU363041"/>
    </source>
</evidence>
<dbReference type="EMBL" id="PJCH01000015">
    <property type="protein sequence ID" value="PQA85960.1"/>
    <property type="molecule type" value="Genomic_DNA"/>
</dbReference>
<evidence type="ECO:0000256" key="1">
    <source>
        <dbReference type="ARBA" id="ARBA00004141"/>
    </source>
</evidence>
<dbReference type="OrthoDB" id="457670at2"/>
<name>A0A2S7K0D0_9PROT</name>
<dbReference type="RefSeq" id="WP_104831173.1">
    <property type="nucleotide sequence ID" value="NZ_PJCH01000015.1"/>
</dbReference>
<keyword evidence="7" id="KW-1185">Reference proteome</keyword>
<sequence length="276" mass="27951">MGAALAEHWPLIAALLGAGFISGFAGGLFGIGGGVITTPALYAIFHMLGYGEAQSLKTAIGTSLAVIIVTSIRSLATHHRAGHVDMEMLRQWGPWIAGGAGMGGALAHWASAELLTIVFAGGALYVGYRRIFAKERGHAHPVNLHRKRLKIPLGFGTGFFSSLMGIGGGAMGVMVMTLAGRTMHQAIATSAGFGVSVAVPGVIGFVLSGLAAAGLPAGSLGYVNLPAFAAMALMAGIAAPLGAKAAHQLDSGLLSKGFGLYVLLAAGTLAWDVFTS</sequence>
<feature type="transmembrane region" description="Helical" evidence="5">
    <location>
        <begin position="253"/>
        <end position="274"/>
    </location>
</feature>
<organism evidence="6 7">
    <name type="scientific">Hyphococcus luteus</name>
    <dbReference type="NCBI Taxonomy" id="2058213"/>
    <lineage>
        <taxon>Bacteria</taxon>
        <taxon>Pseudomonadati</taxon>
        <taxon>Pseudomonadota</taxon>
        <taxon>Alphaproteobacteria</taxon>
        <taxon>Parvularculales</taxon>
        <taxon>Parvularculaceae</taxon>
        <taxon>Hyphococcus</taxon>
    </lineage>
</organism>
<feature type="transmembrane region" description="Helical" evidence="5">
    <location>
        <begin position="191"/>
        <end position="215"/>
    </location>
</feature>
<evidence type="ECO:0000256" key="2">
    <source>
        <dbReference type="ARBA" id="ARBA00022692"/>
    </source>
</evidence>
<proteinExistence type="inferred from homology"/>
<gene>
    <name evidence="6" type="ORF">CW354_16370</name>
</gene>
<comment type="caution">
    <text evidence="6">The sequence shown here is derived from an EMBL/GenBank/DDBJ whole genome shotgun (WGS) entry which is preliminary data.</text>
</comment>
<comment type="subcellular location">
    <subcellularLocation>
        <location evidence="5">Cell membrane</location>
        <topology evidence="5">Multi-pass membrane protein</topology>
    </subcellularLocation>
    <subcellularLocation>
        <location evidence="1">Membrane</location>
        <topology evidence="1">Multi-pass membrane protein</topology>
    </subcellularLocation>
</comment>
<feature type="transmembrane region" description="Helical" evidence="5">
    <location>
        <begin position="96"/>
        <end position="126"/>
    </location>
</feature>
<dbReference type="InterPro" id="IPR002781">
    <property type="entry name" value="TM_pro_TauE-like"/>
</dbReference>